<dbReference type="FunFam" id="3.40.50.300:FF:000587">
    <property type="entry name" value="von Willebrand factor A domain containing 8"/>
    <property type="match status" value="1"/>
</dbReference>
<dbReference type="PROSITE" id="PS00028">
    <property type="entry name" value="ZINC_FINGER_C2H2_1"/>
    <property type="match status" value="15"/>
</dbReference>
<comment type="caution">
    <text evidence="8">The sequence shown here is derived from an EMBL/GenBank/DDBJ whole genome shotgun (WGS) entry which is preliminary data.</text>
</comment>
<feature type="domain" description="C2H2-type" evidence="7">
    <location>
        <begin position="846"/>
        <end position="874"/>
    </location>
</feature>
<dbReference type="GO" id="GO:0016887">
    <property type="term" value="F:ATP hydrolysis activity"/>
    <property type="evidence" value="ECO:0007669"/>
    <property type="project" value="InterPro"/>
</dbReference>
<feature type="region of interest" description="Disordered" evidence="6">
    <location>
        <begin position="982"/>
        <end position="1001"/>
    </location>
</feature>
<evidence type="ECO:0000259" key="7">
    <source>
        <dbReference type="PROSITE" id="PS50157"/>
    </source>
</evidence>
<dbReference type="Proteomes" id="UP000691718">
    <property type="component" value="Unassembled WGS sequence"/>
</dbReference>
<keyword evidence="2" id="KW-0677">Repeat</keyword>
<dbReference type="FunFam" id="3.30.160.60:FF:000100">
    <property type="entry name" value="Zinc finger 45-like"/>
    <property type="match status" value="1"/>
</dbReference>
<dbReference type="InterPro" id="IPR011704">
    <property type="entry name" value="ATPase_dyneun-rel_AAA"/>
</dbReference>
<feature type="domain" description="C2H2-type" evidence="7">
    <location>
        <begin position="817"/>
        <end position="844"/>
    </location>
</feature>
<evidence type="ECO:0000256" key="2">
    <source>
        <dbReference type="ARBA" id="ARBA00022737"/>
    </source>
</evidence>
<organism evidence="8 9">
    <name type="scientific">Parnassius apollo</name>
    <name type="common">Apollo butterfly</name>
    <name type="synonym">Papilio apollo</name>
    <dbReference type="NCBI Taxonomy" id="110799"/>
    <lineage>
        <taxon>Eukaryota</taxon>
        <taxon>Metazoa</taxon>
        <taxon>Ecdysozoa</taxon>
        <taxon>Arthropoda</taxon>
        <taxon>Hexapoda</taxon>
        <taxon>Insecta</taxon>
        <taxon>Pterygota</taxon>
        <taxon>Neoptera</taxon>
        <taxon>Endopterygota</taxon>
        <taxon>Lepidoptera</taxon>
        <taxon>Glossata</taxon>
        <taxon>Ditrysia</taxon>
        <taxon>Papilionoidea</taxon>
        <taxon>Papilionidae</taxon>
        <taxon>Parnassiinae</taxon>
        <taxon>Parnassini</taxon>
        <taxon>Parnassius</taxon>
        <taxon>Parnassius</taxon>
    </lineage>
</organism>
<feature type="domain" description="C2H2-type" evidence="7">
    <location>
        <begin position="522"/>
        <end position="550"/>
    </location>
</feature>
<dbReference type="Pfam" id="PF00096">
    <property type="entry name" value="zf-C2H2"/>
    <property type="match status" value="5"/>
</dbReference>
<dbReference type="PANTHER" id="PTHR21610:SF9">
    <property type="entry name" value="VON WILLEBRAND FACTOR A DOMAIN-CONTAINING PROTEIN 8"/>
    <property type="match status" value="1"/>
</dbReference>
<reference evidence="8" key="1">
    <citation type="submission" date="2021-04" db="EMBL/GenBank/DDBJ databases">
        <authorList>
            <person name="Tunstrom K."/>
        </authorList>
    </citation>
    <scope>NUCLEOTIDE SEQUENCE</scope>
</reference>
<keyword evidence="9" id="KW-1185">Reference proteome</keyword>
<gene>
    <name evidence="8" type="ORF">PAPOLLO_LOCUS23265</name>
</gene>
<proteinExistence type="predicted"/>
<feature type="domain" description="C2H2-type" evidence="7">
    <location>
        <begin position="422"/>
        <end position="449"/>
    </location>
</feature>
<evidence type="ECO:0000256" key="6">
    <source>
        <dbReference type="SAM" id="MobiDB-lite"/>
    </source>
</evidence>
<evidence type="ECO:0000256" key="1">
    <source>
        <dbReference type="ARBA" id="ARBA00022723"/>
    </source>
</evidence>
<dbReference type="OrthoDB" id="6910977at2759"/>
<dbReference type="FunFam" id="3.30.160.60:FF:000202">
    <property type="entry name" value="Zinc finger protein 574"/>
    <property type="match status" value="1"/>
</dbReference>
<protein>
    <submittedName>
        <fullName evidence="8">(apollo) hypothetical protein</fullName>
    </submittedName>
</protein>
<feature type="domain" description="C2H2-type" evidence="7">
    <location>
        <begin position="761"/>
        <end position="788"/>
    </location>
</feature>
<feature type="domain" description="C2H2-type" evidence="7">
    <location>
        <begin position="789"/>
        <end position="816"/>
    </location>
</feature>
<accession>A0A8S3Y0W2</accession>
<dbReference type="SMART" id="SM00355">
    <property type="entry name" value="ZnF_C2H2"/>
    <property type="match status" value="23"/>
</dbReference>
<feature type="domain" description="C2H2-type" evidence="7">
    <location>
        <begin position="733"/>
        <end position="760"/>
    </location>
</feature>
<dbReference type="GO" id="GO:0008270">
    <property type="term" value="F:zinc ion binding"/>
    <property type="evidence" value="ECO:0007669"/>
    <property type="project" value="UniProtKB-KW"/>
</dbReference>
<sequence length="1292" mass="150166">MTSDDSDDEPLSVLAAAKKLYPEKFVEPVTEDSSEVPRKRKRKSSTPKKLGIAINVNRKQRTLNPPPVIERPADVWLYLKDLNPSGPYSCLLCPDWFINRSKMILHYVLNHKKDFCGICRYFVPDREAWYEHVKFHVPWPCSQCVANFPNQITLRHHLSAVHKLVHCRLCHFRVTDDDQYNTHLFNKHNVTNVLGKNEEVLWDFDYEGTTQFLCLLCSKSDNLLSTFFKHYMGYHHFTIKCLTSIISGRDPPFTINGADVSSHFIDGQLQGQIRYGYVDLGKRPFEILHASKDGNNAYSYLKAEIKLETKNDSESNKEDNTKKDSKVKYENIHKNYTGDEDFDVTLTELIVLEKCYFDYVTRTLNDINCNQMPENSVIPYEDGKSDIIMDVDCPLCKSRYENAQAFTMHMNKMHCVKLVPLYSCRVCATTFDTQSELDTHTSMELGDFDDLWICQFCDKEFDNREATRKHLTEHWDIMEYDNCFSPHLGFKCKYCPTLFWNETDREQHQVRTHFTNYIDQFYKCESCSETFSDKVWFIHHHLEKHFEDKITTYLLKCCLCCIILPNVEEMRNHFSDEHPEARKVYCSLDSCQYKPLSHMKSFKLHVKTVHNPSVRAKKAVNCTVCGREFNTSRACAAHVAQVHGPGKFKCKLCRDVLHTIDERKLHYLLRHPGRHPYECSECGKSFQYKSSLYMHRQDHFPNKQSFTCSYCGKVFRKKDSFREHVQIHEGPRHACSYCPMRFVQRSNMLRHERRHTGERPYACPHCPRTFADKGACNSHVRTHSKETSFACVYCGQTFVQKSKLTYHIRKHTGENLETCPVCSKLFTSACALREHMKIHVAKKQLVKCPLCEKRYQDERYMLRHLRTTHTGSQHACPLCHKLLTSAPGLRHHLLTHSATNLFHCKCCKKSYAIKRTMIKHLRRRHGLKGTEINIKDFFKKLDPRECQLGLDEEIMTSIFGPPKKIMTDLLIGDFVTITNKFNSNQRGNQSTEGDGEGEQSTEEIEYKYNAENSNGSNAAETNKEIENVCIKQEPMTTEIELEPTDFVIKKFLNVNYVKAYSSDGKVTIGDVTKEIIKPKKVEYVPRKYISLEGSDLKYLSQSTLRNLRWMMQKDSLGQDMFLLGRPGPSRRNVALQYLELTQRELEYVALSRDTTEADLKQRREIQNSTAKYFDQSAVRAAIEGRVLVIEGIEKAERNVLPVLNNLLENREMHLEDGRFLVPAARYDKLIQEHGAEEVSKWRLVRVDENFRVIALGLPVPRYQGQPLDPPLRSRFQARDVATIGFGVSIIYI</sequence>
<dbReference type="Pfam" id="PF13894">
    <property type="entry name" value="zf-C2H2_4"/>
    <property type="match status" value="1"/>
</dbReference>
<dbReference type="PROSITE" id="PS50157">
    <property type="entry name" value="ZINC_FINGER_C2H2_2"/>
    <property type="match status" value="10"/>
</dbReference>
<dbReference type="PANTHER" id="PTHR21610">
    <property type="entry name" value="VON WILLEBRAND FACTOR A DOMAIN-CONTAINING PROTEIN 8"/>
    <property type="match status" value="1"/>
</dbReference>
<dbReference type="InterPro" id="IPR013087">
    <property type="entry name" value="Znf_C2H2_type"/>
</dbReference>
<feature type="domain" description="C2H2-type" evidence="7">
    <location>
        <begin position="677"/>
        <end position="704"/>
    </location>
</feature>
<feature type="region of interest" description="Disordered" evidence="6">
    <location>
        <begin position="29"/>
        <end position="50"/>
    </location>
</feature>
<name>A0A8S3Y0W2_PARAO</name>
<dbReference type="EMBL" id="CAJQZP010001427">
    <property type="protein sequence ID" value="CAG5045395.1"/>
    <property type="molecule type" value="Genomic_DNA"/>
</dbReference>
<feature type="domain" description="C2H2-type" evidence="7">
    <location>
        <begin position="706"/>
        <end position="733"/>
    </location>
</feature>
<dbReference type="InterPro" id="IPR039891">
    <property type="entry name" value="VWA8"/>
</dbReference>
<evidence type="ECO:0000313" key="8">
    <source>
        <dbReference type="EMBL" id="CAG5045395.1"/>
    </source>
</evidence>
<dbReference type="GO" id="GO:0005524">
    <property type="term" value="F:ATP binding"/>
    <property type="evidence" value="ECO:0007669"/>
    <property type="project" value="InterPro"/>
</dbReference>
<keyword evidence="1" id="KW-0479">Metal-binding</keyword>
<evidence type="ECO:0000313" key="9">
    <source>
        <dbReference type="Proteomes" id="UP000691718"/>
    </source>
</evidence>
<evidence type="ECO:0000256" key="3">
    <source>
        <dbReference type="ARBA" id="ARBA00022771"/>
    </source>
</evidence>
<dbReference type="Pfam" id="PF07728">
    <property type="entry name" value="AAA_5"/>
    <property type="match status" value="1"/>
</dbReference>
<dbReference type="GO" id="GO:0005737">
    <property type="term" value="C:cytoplasm"/>
    <property type="evidence" value="ECO:0007669"/>
    <property type="project" value="TreeGrafter"/>
</dbReference>
<dbReference type="GO" id="GO:0032502">
    <property type="term" value="P:developmental process"/>
    <property type="evidence" value="ECO:0007669"/>
    <property type="project" value="UniProtKB-ARBA"/>
</dbReference>
<feature type="compositionally biased region" description="Polar residues" evidence="6">
    <location>
        <begin position="982"/>
        <end position="992"/>
    </location>
</feature>
<evidence type="ECO:0000256" key="4">
    <source>
        <dbReference type="ARBA" id="ARBA00022833"/>
    </source>
</evidence>
<evidence type="ECO:0000256" key="5">
    <source>
        <dbReference type="PROSITE-ProRule" id="PRU00042"/>
    </source>
</evidence>
<keyword evidence="4" id="KW-0862">Zinc</keyword>
<feature type="domain" description="C2H2-type" evidence="7">
    <location>
        <begin position="902"/>
        <end position="925"/>
    </location>
</feature>
<keyword evidence="3 5" id="KW-0863">Zinc-finger</keyword>